<protein>
    <recommendedName>
        <fullName evidence="3">Leucine-rich repeat domain-containing protein</fullName>
    </recommendedName>
</protein>
<accession>A0ABR2GRX9</accession>
<dbReference type="EMBL" id="JAPFFF010000064">
    <property type="protein sequence ID" value="KAK8836664.1"/>
    <property type="molecule type" value="Genomic_DNA"/>
</dbReference>
<proteinExistence type="predicted"/>
<comment type="caution">
    <text evidence="1">The sequence shown here is derived from an EMBL/GenBank/DDBJ whole genome shotgun (WGS) entry which is preliminary data.</text>
</comment>
<dbReference type="Gene3D" id="3.80.10.10">
    <property type="entry name" value="Ribonuclease Inhibitor"/>
    <property type="match status" value="2"/>
</dbReference>
<keyword evidence="2" id="KW-1185">Reference proteome</keyword>
<organism evidence="1 2">
    <name type="scientific">Tritrichomonas musculus</name>
    <dbReference type="NCBI Taxonomy" id="1915356"/>
    <lineage>
        <taxon>Eukaryota</taxon>
        <taxon>Metamonada</taxon>
        <taxon>Parabasalia</taxon>
        <taxon>Tritrichomonadida</taxon>
        <taxon>Tritrichomonadidae</taxon>
        <taxon>Tritrichomonas</taxon>
    </lineage>
</organism>
<dbReference type="InterPro" id="IPR053139">
    <property type="entry name" value="Surface_bspA-like"/>
</dbReference>
<dbReference type="InterPro" id="IPR032675">
    <property type="entry name" value="LRR_dom_sf"/>
</dbReference>
<dbReference type="PANTHER" id="PTHR45661:SF3">
    <property type="entry name" value="IG-LIKE DOMAIN-CONTAINING PROTEIN"/>
    <property type="match status" value="1"/>
</dbReference>
<dbReference type="SUPFAM" id="SSF52058">
    <property type="entry name" value="L domain-like"/>
    <property type="match status" value="1"/>
</dbReference>
<name>A0ABR2GRX9_9EUKA</name>
<dbReference type="PANTHER" id="PTHR45661">
    <property type="entry name" value="SURFACE ANTIGEN"/>
    <property type="match status" value="1"/>
</dbReference>
<dbReference type="Pfam" id="PF13306">
    <property type="entry name" value="LRR_5"/>
    <property type="match status" value="3"/>
</dbReference>
<gene>
    <name evidence="1" type="ORF">M9Y10_037601</name>
</gene>
<evidence type="ECO:0000313" key="1">
    <source>
        <dbReference type="EMBL" id="KAK8836664.1"/>
    </source>
</evidence>
<sequence length="316" mass="35210">MTASVVKSPKASGNVFIPHFASYEKKNYKIISIKENAFNGCHIDSLAFTKVSEVETFENKCFFNAHIKRLEIPSSVKSLADGWCDDLYDLREIELSPKNSHFILYNKDFLLGKSSESSDKFDVLHIARPAIEEAVIPPQVTRIKACSFGHHKNLETVRFSTNSELKCIEDAAFIFSRIESLSLPAGLEQIGDSCFAGTRNLRKVEISPENKFLKMMNGKCAVRESSRGSGVFDVIVLAARGIASISIPPRIKVINDSAFEYCERLETVTFESNSSLVSIKSDAFSYISGPERLLPPSLKEADFSSFLNNKNTKVIQ</sequence>
<dbReference type="Proteomes" id="UP001470230">
    <property type="component" value="Unassembled WGS sequence"/>
</dbReference>
<reference evidence="1 2" key="1">
    <citation type="submission" date="2024-04" db="EMBL/GenBank/DDBJ databases">
        <title>Tritrichomonas musculus Genome.</title>
        <authorList>
            <person name="Alves-Ferreira E."/>
            <person name="Grigg M."/>
            <person name="Lorenzi H."/>
            <person name="Galac M."/>
        </authorList>
    </citation>
    <scope>NUCLEOTIDE SEQUENCE [LARGE SCALE GENOMIC DNA]</scope>
    <source>
        <strain evidence="1 2">EAF2021</strain>
    </source>
</reference>
<dbReference type="InterPro" id="IPR026906">
    <property type="entry name" value="LRR_5"/>
</dbReference>
<evidence type="ECO:0000313" key="2">
    <source>
        <dbReference type="Proteomes" id="UP001470230"/>
    </source>
</evidence>
<evidence type="ECO:0008006" key="3">
    <source>
        <dbReference type="Google" id="ProtNLM"/>
    </source>
</evidence>